<dbReference type="EMBL" id="JBBWWR010000020">
    <property type="protein sequence ID" value="KAK8939685.1"/>
    <property type="molecule type" value="Genomic_DNA"/>
</dbReference>
<name>A0ABR2LG18_9ASPA</name>
<accession>A0ABR2LG18</accession>
<protein>
    <submittedName>
        <fullName evidence="2">Uncharacterized protein</fullName>
    </submittedName>
</protein>
<evidence type="ECO:0000313" key="3">
    <source>
        <dbReference type="Proteomes" id="UP001412067"/>
    </source>
</evidence>
<evidence type="ECO:0000256" key="1">
    <source>
        <dbReference type="SAM" id="MobiDB-lite"/>
    </source>
</evidence>
<dbReference type="Proteomes" id="UP001412067">
    <property type="component" value="Unassembled WGS sequence"/>
</dbReference>
<feature type="compositionally biased region" description="Polar residues" evidence="1">
    <location>
        <begin position="1"/>
        <end position="18"/>
    </location>
</feature>
<feature type="region of interest" description="Disordered" evidence="1">
    <location>
        <begin position="1"/>
        <end position="32"/>
    </location>
</feature>
<keyword evidence="3" id="KW-1185">Reference proteome</keyword>
<sequence length="130" mass="14791">MGSLLCSSQARGLSGRQSRTARKPGLSSKDTDFLSMTGMLRFKKDSRMNFKDYHPKIDACCCRWSTAGQRRRAREILSRHARIGKKSPGMLGLGRSRPARLLCFSMHFDVHIAKLNYNYILDAQSFLMCQ</sequence>
<evidence type="ECO:0000313" key="2">
    <source>
        <dbReference type="EMBL" id="KAK8939685.1"/>
    </source>
</evidence>
<organism evidence="2 3">
    <name type="scientific">Platanthera guangdongensis</name>
    <dbReference type="NCBI Taxonomy" id="2320717"/>
    <lineage>
        <taxon>Eukaryota</taxon>
        <taxon>Viridiplantae</taxon>
        <taxon>Streptophyta</taxon>
        <taxon>Embryophyta</taxon>
        <taxon>Tracheophyta</taxon>
        <taxon>Spermatophyta</taxon>
        <taxon>Magnoliopsida</taxon>
        <taxon>Liliopsida</taxon>
        <taxon>Asparagales</taxon>
        <taxon>Orchidaceae</taxon>
        <taxon>Orchidoideae</taxon>
        <taxon>Orchideae</taxon>
        <taxon>Orchidinae</taxon>
        <taxon>Platanthera</taxon>
    </lineage>
</organism>
<gene>
    <name evidence="2" type="ORF">KSP40_PGU002183</name>
</gene>
<proteinExistence type="predicted"/>
<comment type="caution">
    <text evidence="2">The sequence shown here is derived from an EMBL/GenBank/DDBJ whole genome shotgun (WGS) entry which is preliminary data.</text>
</comment>
<reference evidence="2 3" key="1">
    <citation type="journal article" date="2022" name="Nat. Plants">
        <title>Genomes of leafy and leafless Platanthera orchids illuminate the evolution of mycoheterotrophy.</title>
        <authorList>
            <person name="Li M.H."/>
            <person name="Liu K.W."/>
            <person name="Li Z."/>
            <person name="Lu H.C."/>
            <person name="Ye Q.L."/>
            <person name="Zhang D."/>
            <person name="Wang J.Y."/>
            <person name="Li Y.F."/>
            <person name="Zhong Z.M."/>
            <person name="Liu X."/>
            <person name="Yu X."/>
            <person name="Liu D.K."/>
            <person name="Tu X.D."/>
            <person name="Liu B."/>
            <person name="Hao Y."/>
            <person name="Liao X.Y."/>
            <person name="Jiang Y.T."/>
            <person name="Sun W.H."/>
            <person name="Chen J."/>
            <person name="Chen Y.Q."/>
            <person name="Ai Y."/>
            <person name="Zhai J.W."/>
            <person name="Wu S.S."/>
            <person name="Zhou Z."/>
            <person name="Hsiao Y.Y."/>
            <person name="Wu W.L."/>
            <person name="Chen Y.Y."/>
            <person name="Lin Y.F."/>
            <person name="Hsu J.L."/>
            <person name="Li C.Y."/>
            <person name="Wang Z.W."/>
            <person name="Zhao X."/>
            <person name="Zhong W.Y."/>
            <person name="Ma X.K."/>
            <person name="Ma L."/>
            <person name="Huang J."/>
            <person name="Chen G.Z."/>
            <person name="Huang M.Z."/>
            <person name="Huang L."/>
            <person name="Peng D.H."/>
            <person name="Luo Y.B."/>
            <person name="Zou S.Q."/>
            <person name="Chen S.P."/>
            <person name="Lan S."/>
            <person name="Tsai W.C."/>
            <person name="Van de Peer Y."/>
            <person name="Liu Z.J."/>
        </authorList>
    </citation>
    <scope>NUCLEOTIDE SEQUENCE [LARGE SCALE GENOMIC DNA]</scope>
    <source>
        <strain evidence="2">Lor288</strain>
    </source>
</reference>